<evidence type="ECO:0000313" key="15">
    <source>
        <dbReference type="Proteomes" id="UP000305881"/>
    </source>
</evidence>
<evidence type="ECO:0000256" key="11">
    <source>
        <dbReference type="SAM" id="SignalP"/>
    </source>
</evidence>
<evidence type="ECO:0000256" key="4">
    <source>
        <dbReference type="ARBA" id="ARBA00022692"/>
    </source>
</evidence>
<proteinExistence type="inferred from homology"/>
<dbReference type="InterPro" id="IPR039426">
    <property type="entry name" value="TonB-dep_rcpt-like"/>
</dbReference>
<feature type="region of interest" description="Disordered" evidence="10">
    <location>
        <begin position="27"/>
        <end position="59"/>
    </location>
</feature>
<keyword evidence="6 8" id="KW-0472">Membrane</keyword>
<comment type="subcellular location">
    <subcellularLocation>
        <location evidence="1 8">Cell outer membrane</location>
        <topology evidence="1 8">Multi-pass membrane protein</topology>
    </subcellularLocation>
</comment>
<protein>
    <submittedName>
        <fullName evidence="14">TonB-dependent receptor</fullName>
    </submittedName>
</protein>
<keyword evidence="3 8" id="KW-1134">Transmembrane beta strand</keyword>
<evidence type="ECO:0000259" key="12">
    <source>
        <dbReference type="Pfam" id="PF00593"/>
    </source>
</evidence>
<dbReference type="STRING" id="675511.GCA_000341735_04310"/>
<dbReference type="Pfam" id="PF07715">
    <property type="entry name" value="Plug"/>
    <property type="match status" value="1"/>
</dbReference>
<comment type="similarity">
    <text evidence="8 9">Belongs to the TonB-dependent receptor family.</text>
</comment>
<evidence type="ECO:0000256" key="5">
    <source>
        <dbReference type="ARBA" id="ARBA00023077"/>
    </source>
</evidence>
<dbReference type="SUPFAM" id="SSF56935">
    <property type="entry name" value="Porins"/>
    <property type="match status" value="1"/>
</dbReference>
<dbReference type="InterPro" id="IPR037066">
    <property type="entry name" value="Plug_dom_sf"/>
</dbReference>
<keyword evidence="7 8" id="KW-0998">Cell outer membrane</keyword>
<keyword evidence="2 8" id="KW-0813">Transport</keyword>
<dbReference type="Gene3D" id="2.170.130.10">
    <property type="entry name" value="TonB-dependent receptor, plug domain"/>
    <property type="match status" value="1"/>
</dbReference>
<evidence type="ECO:0000256" key="2">
    <source>
        <dbReference type="ARBA" id="ARBA00022448"/>
    </source>
</evidence>
<keyword evidence="14" id="KW-0675">Receptor</keyword>
<feature type="domain" description="TonB-dependent receptor plug" evidence="13">
    <location>
        <begin position="75"/>
        <end position="176"/>
    </location>
</feature>
<dbReference type="KEGG" id="mbur:EQU24_15725"/>
<evidence type="ECO:0000256" key="10">
    <source>
        <dbReference type="SAM" id="MobiDB-lite"/>
    </source>
</evidence>
<reference evidence="15" key="1">
    <citation type="journal article" date="2019" name="J. Bacteriol.">
        <title>A Mutagenic Screen Identifies a TonB-Dependent Receptor Required for the Lanthanide Metal Switch in the Type I Methanotroph 'Methylotuvimicrobium buryatense' 5GB1C.</title>
        <authorList>
            <person name="Groom J.D."/>
            <person name="Ford S.M."/>
            <person name="Pesesky M.W."/>
            <person name="Lidstrom M.E."/>
        </authorList>
    </citation>
    <scope>NUCLEOTIDE SEQUENCE [LARGE SCALE GENOMIC DNA]</scope>
    <source>
        <strain evidence="15">5GB1C</strain>
    </source>
</reference>
<evidence type="ECO:0000256" key="6">
    <source>
        <dbReference type="ARBA" id="ARBA00023136"/>
    </source>
</evidence>
<name>A0A4P9UQ58_METBY</name>
<dbReference type="PROSITE" id="PS52016">
    <property type="entry name" value="TONB_DEPENDENT_REC_3"/>
    <property type="match status" value="1"/>
</dbReference>
<accession>A0A4P9UQ58</accession>
<feature type="chain" id="PRO_5021011195" evidence="11">
    <location>
        <begin position="26"/>
        <end position="739"/>
    </location>
</feature>
<keyword evidence="11" id="KW-0732">Signal</keyword>
<evidence type="ECO:0000256" key="1">
    <source>
        <dbReference type="ARBA" id="ARBA00004571"/>
    </source>
</evidence>
<dbReference type="PANTHER" id="PTHR30069:SF40">
    <property type="entry name" value="TONB-DEPENDENT RECEPTOR NMB0964-RELATED"/>
    <property type="match status" value="1"/>
</dbReference>
<keyword evidence="4 8" id="KW-0812">Transmembrane</keyword>
<evidence type="ECO:0000259" key="13">
    <source>
        <dbReference type="Pfam" id="PF07715"/>
    </source>
</evidence>
<dbReference type="InterPro" id="IPR000531">
    <property type="entry name" value="Beta-barrel_TonB"/>
</dbReference>
<gene>
    <name evidence="14" type="ORF">EQU24_15725</name>
</gene>
<evidence type="ECO:0000256" key="7">
    <source>
        <dbReference type="ARBA" id="ARBA00023237"/>
    </source>
</evidence>
<dbReference type="Proteomes" id="UP000305881">
    <property type="component" value="Chromosome"/>
</dbReference>
<dbReference type="OrthoDB" id="9795928at2"/>
<dbReference type="RefSeq" id="WP_017842676.1">
    <property type="nucleotide sequence ID" value="NZ_CP035467.1"/>
</dbReference>
<feature type="compositionally biased region" description="Acidic residues" evidence="10">
    <location>
        <begin position="41"/>
        <end position="59"/>
    </location>
</feature>
<dbReference type="Gene3D" id="2.40.170.20">
    <property type="entry name" value="TonB-dependent receptor, beta-barrel domain"/>
    <property type="match status" value="1"/>
</dbReference>
<sequence>MKLPTVINWIALTLSILTSSGMLWASEADDPENGETVFESAEQDSMETTESAEPETGEFDVELEKMVIEAIAPTADSTSELSDIDLRLKSASTLGKTLERELGVYNASFGPGVGQPIIRGMGGPRVRVMHDGIGSHDASAMSQDHAVAAESLLADSITIHRGPATLRYGSGAIGGVVDVKHKRIPDSVPLKPIEGTAEYRYDHNPKENAGMVGIDAGKGNVAVHLDYFQRGNENTRIPGFALDEAALRKQLKTDAQLNNSKGEIKNTDGESRGGSAGISWIGDLGYVGTSYNHTYKAYGLPPGDPGGHSHVGVVPGASNQGEAMRFEMEQRRYDVEAMLFNPIPYIESVSVKTGYVDYEHEEGEPGFSVLFTNEVLETRFELEHRLLDQWSGFLGLQWQDREFLAENLVPQSQIDSLGLFFTEKLDVLDELTLEFGGRYERQVTEPNEKMLNRNLFGQPVQVPTRRLTHNPSSLAASITYKPFDGGSIYLAWQNSERAPDIQEMYSLGPHPANRSFDIGRLDLAVERASNREIGIRYDDALISLQGNAYQKDVKDFIYQENLGLFYQLDTNTLKASCSDGLRGCFPIYGFRGDDAEFYGYEAEIKFHPSFDWGTPHLTLFSDYVRGRFRDRALGDVPRLPPQRYGFEVGLQKNAFQGALRFTQALAQDRPGNDETVTPSYHRFDIDVSYDWHADSGQRVLLFGKASNLSDSPIRNSTSFLRNIAPEPGMSLEIGFRAYF</sequence>
<feature type="signal peptide" evidence="11">
    <location>
        <begin position="1"/>
        <end position="25"/>
    </location>
</feature>
<dbReference type="InterPro" id="IPR036942">
    <property type="entry name" value="Beta-barrel_TonB_sf"/>
</dbReference>
<dbReference type="EMBL" id="CP035467">
    <property type="protein sequence ID" value="QCW83528.1"/>
    <property type="molecule type" value="Genomic_DNA"/>
</dbReference>
<dbReference type="GO" id="GO:0015344">
    <property type="term" value="F:siderophore uptake transmembrane transporter activity"/>
    <property type="evidence" value="ECO:0007669"/>
    <property type="project" value="TreeGrafter"/>
</dbReference>
<dbReference type="GO" id="GO:0044718">
    <property type="term" value="P:siderophore transmembrane transport"/>
    <property type="evidence" value="ECO:0007669"/>
    <property type="project" value="TreeGrafter"/>
</dbReference>
<feature type="domain" description="TonB-dependent receptor-like beta-barrel" evidence="12">
    <location>
        <begin position="268"/>
        <end position="707"/>
    </location>
</feature>
<dbReference type="GO" id="GO:0009279">
    <property type="term" value="C:cell outer membrane"/>
    <property type="evidence" value="ECO:0007669"/>
    <property type="project" value="UniProtKB-SubCell"/>
</dbReference>
<keyword evidence="5 9" id="KW-0798">TonB box</keyword>
<dbReference type="AlphaFoldDB" id="A0A4P9UQ58"/>
<dbReference type="InterPro" id="IPR012910">
    <property type="entry name" value="Plug_dom"/>
</dbReference>
<evidence type="ECO:0000256" key="9">
    <source>
        <dbReference type="RuleBase" id="RU003357"/>
    </source>
</evidence>
<organism evidence="14 15">
    <name type="scientific">Methylotuvimicrobium buryatense</name>
    <name type="common">Methylomicrobium buryatense</name>
    <dbReference type="NCBI Taxonomy" id="95641"/>
    <lineage>
        <taxon>Bacteria</taxon>
        <taxon>Pseudomonadati</taxon>
        <taxon>Pseudomonadota</taxon>
        <taxon>Gammaproteobacteria</taxon>
        <taxon>Methylococcales</taxon>
        <taxon>Methylococcaceae</taxon>
        <taxon>Methylotuvimicrobium</taxon>
    </lineage>
</organism>
<dbReference type="Pfam" id="PF00593">
    <property type="entry name" value="TonB_dep_Rec_b-barrel"/>
    <property type="match status" value="1"/>
</dbReference>
<dbReference type="PANTHER" id="PTHR30069">
    <property type="entry name" value="TONB-DEPENDENT OUTER MEMBRANE RECEPTOR"/>
    <property type="match status" value="1"/>
</dbReference>
<evidence type="ECO:0000256" key="3">
    <source>
        <dbReference type="ARBA" id="ARBA00022452"/>
    </source>
</evidence>
<evidence type="ECO:0000313" key="14">
    <source>
        <dbReference type="EMBL" id="QCW83528.1"/>
    </source>
</evidence>
<evidence type="ECO:0000256" key="8">
    <source>
        <dbReference type="PROSITE-ProRule" id="PRU01360"/>
    </source>
</evidence>
<keyword evidence="15" id="KW-1185">Reference proteome</keyword>